<dbReference type="PROSITE" id="PS00549">
    <property type="entry name" value="BACTERIOFERRITIN"/>
    <property type="match status" value="1"/>
</dbReference>
<dbReference type="PRINTS" id="PR00601">
    <property type="entry name" value="BACFERRITIN"/>
</dbReference>
<dbReference type="PANTHER" id="PTHR30295:SF0">
    <property type="entry name" value="BACTERIOFERRITIN"/>
    <property type="match status" value="1"/>
</dbReference>
<comment type="caution">
    <text evidence="10">The sequence shown here is derived from an EMBL/GenBank/DDBJ whole genome shotgun (WGS) entry which is preliminary data.</text>
</comment>
<proteinExistence type="inferred from homology"/>
<dbReference type="GO" id="GO:0008199">
    <property type="term" value="F:ferric iron binding"/>
    <property type="evidence" value="ECO:0007669"/>
    <property type="project" value="InterPro"/>
</dbReference>
<gene>
    <name evidence="10" type="primary">bfr</name>
    <name evidence="10" type="ORF">J3U88_13865</name>
</gene>
<feature type="binding site" evidence="7">
    <location>
        <position position="51"/>
    </location>
    <ligand>
        <name>Fe cation</name>
        <dbReference type="ChEBI" id="CHEBI:24875"/>
        <label>2</label>
    </ligand>
</feature>
<feature type="binding site" evidence="7">
    <location>
        <position position="127"/>
    </location>
    <ligand>
        <name>Fe cation</name>
        <dbReference type="ChEBI" id="CHEBI:24875"/>
        <label>1</label>
    </ligand>
</feature>
<dbReference type="FunFam" id="1.20.1260.10:FF:000005">
    <property type="entry name" value="Bacterioferritin"/>
    <property type="match status" value="1"/>
</dbReference>
<dbReference type="Gene3D" id="1.20.1260.10">
    <property type="match status" value="1"/>
</dbReference>
<organism evidence="10 11">
    <name type="scientific">Acanthopleuribacter pedis</name>
    <dbReference type="NCBI Taxonomy" id="442870"/>
    <lineage>
        <taxon>Bacteria</taxon>
        <taxon>Pseudomonadati</taxon>
        <taxon>Acidobacteriota</taxon>
        <taxon>Holophagae</taxon>
        <taxon>Acanthopleuribacterales</taxon>
        <taxon>Acanthopleuribacteraceae</taxon>
        <taxon>Acanthopleuribacter</taxon>
    </lineage>
</organism>
<evidence type="ECO:0000256" key="3">
    <source>
        <dbReference type="ARBA" id="ARBA00022617"/>
    </source>
</evidence>
<feature type="binding site" evidence="7">
    <location>
        <position position="54"/>
    </location>
    <ligand>
        <name>Fe cation</name>
        <dbReference type="ChEBI" id="CHEBI:24875"/>
        <label>1</label>
    </ligand>
</feature>
<name>A0A8J7Q8B7_9BACT</name>
<evidence type="ECO:0000256" key="6">
    <source>
        <dbReference type="PIRNR" id="PIRNR002560"/>
    </source>
</evidence>
<evidence type="ECO:0000256" key="5">
    <source>
        <dbReference type="ARBA" id="ARBA00023004"/>
    </source>
</evidence>
<evidence type="ECO:0000256" key="8">
    <source>
        <dbReference type="RuleBase" id="RU000623"/>
    </source>
</evidence>
<feature type="domain" description="Ferritin-like diiron" evidence="9">
    <location>
        <begin position="1"/>
        <end position="145"/>
    </location>
</feature>
<dbReference type="EMBL" id="JAFREP010000013">
    <property type="protein sequence ID" value="MBO1319557.1"/>
    <property type="molecule type" value="Genomic_DNA"/>
</dbReference>
<dbReference type="Proteomes" id="UP000664417">
    <property type="component" value="Unassembled WGS sequence"/>
</dbReference>
<keyword evidence="4 6" id="KW-0479">Metal-binding</keyword>
<dbReference type="InterPro" id="IPR009040">
    <property type="entry name" value="Ferritin-like_diiron"/>
</dbReference>
<feature type="binding site" evidence="7">
    <location>
        <position position="18"/>
    </location>
    <ligand>
        <name>Fe cation</name>
        <dbReference type="ChEBI" id="CHEBI:24875"/>
        <label>1</label>
    </ligand>
</feature>
<feature type="binding site" description="axial binding residue" evidence="7">
    <location>
        <position position="52"/>
    </location>
    <ligand>
        <name>heme b</name>
        <dbReference type="ChEBI" id="CHEBI:60344"/>
        <note>ligand shared between dimeric partners</note>
    </ligand>
    <ligandPart>
        <name>Fe</name>
        <dbReference type="ChEBI" id="CHEBI:18248"/>
    </ligandPart>
</feature>
<feature type="binding site" evidence="7">
    <location>
        <position position="127"/>
    </location>
    <ligand>
        <name>Fe cation</name>
        <dbReference type="ChEBI" id="CHEBI:24875"/>
        <label>2</label>
    </ligand>
</feature>
<evidence type="ECO:0000256" key="1">
    <source>
        <dbReference type="ARBA" id="ARBA00008093"/>
    </source>
</evidence>
<keyword evidence="2 6" id="KW-0409">Iron storage</keyword>
<reference evidence="10" key="1">
    <citation type="submission" date="2021-03" db="EMBL/GenBank/DDBJ databases">
        <authorList>
            <person name="Wang G."/>
        </authorList>
    </citation>
    <scope>NUCLEOTIDE SEQUENCE</scope>
    <source>
        <strain evidence="10">KCTC 12899</strain>
    </source>
</reference>
<accession>A0A8J7Q8B7</accession>
<dbReference type="InterPro" id="IPR009078">
    <property type="entry name" value="Ferritin-like_SF"/>
</dbReference>
<dbReference type="CDD" id="cd00907">
    <property type="entry name" value="Bacterioferritin"/>
    <property type="match status" value="1"/>
</dbReference>
<evidence type="ECO:0000256" key="7">
    <source>
        <dbReference type="PIRSR" id="PIRSR002560-1"/>
    </source>
</evidence>
<keyword evidence="11" id="KW-1185">Reference proteome</keyword>
<comment type="function">
    <text evidence="6">Iron-storage protein, whose ferroxidase center binds Fe(2+), oxidizes it using dioxygen to Fe(3+), and participates in the subsequent Fe(3+) oxide mineral core formation within the central cavity of the BFR protein shell.</text>
</comment>
<dbReference type="GO" id="GO:0004322">
    <property type="term" value="F:ferroxidase activity"/>
    <property type="evidence" value="ECO:0007669"/>
    <property type="project" value="UniProtKB-EC"/>
</dbReference>
<dbReference type="Pfam" id="PF00210">
    <property type="entry name" value="Ferritin"/>
    <property type="match status" value="1"/>
</dbReference>
<evidence type="ECO:0000259" key="9">
    <source>
        <dbReference type="PROSITE" id="PS50905"/>
    </source>
</evidence>
<dbReference type="SUPFAM" id="SSF47240">
    <property type="entry name" value="Ferritin-like"/>
    <property type="match status" value="1"/>
</dbReference>
<dbReference type="GO" id="GO:0005829">
    <property type="term" value="C:cytosol"/>
    <property type="evidence" value="ECO:0007669"/>
    <property type="project" value="TreeGrafter"/>
</dbReference>
<protein>
    <recommendedName>
        <fullName evidence="6 8">Bacterioferritin</fullName>
        <ecNumber evidence="6">1.16.3.1</ecNumber>
    </recommendedName>
</protein>
<dbReference type="PROSITE" id="PS50905">
    <property type="entry name" value="FERRITIN_LIKE"/>
    <property type="match status" value="1"/>
</dbReference>
<dbReference type="InterPro" id="IPR012347">
    <property type="entry name" value="Ferritin-like"/>
</dbReference>
<dbReference type="InterPro" id="IPR002024">
    <property type="entry name" value="Bacterioferritin"/>
</dbReference>
<dbReference type="GO" id="GO:0020037">
    <property type="term" value="F:heme binding"/>
    <property type="evidence" value="ECO:0007669"/>
    <property type="project" value="TreeGrafter"/>
</dbReference>
<dbReference type="PANTHER" id="PTHR30295">
    <property type="entry name" value="BACTERIOFERRITIN"/>
    <property type="match status" value="1"/>
</dbReference>
<sequence length="162" mass="18857">MKGSPKVIEVLNKTLCLELTGINQYFIHSKMCKDWGYHALAKHAWDESIEEMKHADKVIERILFLEGKPDMSTYDVIRIGGTVREQMANDLKLEHNAVNNLRNGIKICLKEEDHVTRELLEHILCDEEEHIDWLETQLNLIEEVSYENYLAKQMGGHHDHHG</sequence>
<dbReference type="RefSeq" id="WP_207859464.1">
    <property type="nucleotide sequence ID" value="NZ_JAFREP010000013.1"/>
</dbReference>
<dbReference type="InterPro" id="IPR008331">
    <property type="entry name" value="Ferritin_DPS_dom"/>
</dbReference>
<comment type="similarity">
    <text evidence="1 6 8">Belongs to the bacterioferritin family.</text>
</comment>
<dbReference type="PIRSF" id="PIRSF002560">
    <property type="entry name" value="Bacterioferritin"/>
    <property type="match status" value="1"/>
</dbReference>
<feature type="binding site" evidence="7">
    <location>
        <position position="130"/>
    </location>
    <ligand>
        <name>Fe cation</name>
        <dbReference type="ChEBI" id="CHEBI:24875"/>
        <label>2</label>
    </ligand>
</feature>
<dbReference type="GO" id="GO:0006826">
    <property type="term" value="P:iron ion transport"/>
    <property type="evidence" value="ECO:0007669"/>
    <property type="project" value="InterPro"/>
</dbReference>
<comment type="catalytic activity">
    <reaction evidence="6">
        <text>4 Fe(2+) + O2 + 4 H(+) = 4 Fe(3+) + 2 H2O</text>
        <dbReference type="Rhea" id="RHEA:11148"/>
        <dbReference type="ChEBI" id="CHEBI:15377"/>
        <dbReference type="ChEBI" id="CHEBI:15378"/>
        <dbReference type="ChEBI" id="CHEBI:15379"/>
        <dbReference type="ChEBI" id="CHEBI:29033"/>
        <dbReference type="ChEBI" id="CHEBI:29034"/>
        <dbReference type="EC" id="1.16.3.1"/>
    </reaction>
</comment>
<evidence type="ECO:0000256" key="2">
    <source>
        <dbReference type="ARBA" id="ARBA00022434"/>
    </source>
</evidence>
<dbReference type="GO" id="GO:0140315">
    <property type="term" value="F:iron ion sequestering activity"/>
    <property type="evidence" value="ECO:0007669"/>
    <property type="project" value="UniProtKB-ARBA"/>
</dbReference>
<evidence type="ECO:0000256" key="4">
    <source>
        <dbReference type="ARBA" id="ARBA00022723"/>
    </source>
</evidence>
<dbReference type="AlphaFoldDB" id="A0A8J7Q8B7"/>
<evidence type="ECO:0000313" key="11">
    <source>
        <dbReference type="Proteomes" id="UP000664417"/>
    </source>
</evidence>
<dbReference type="NCBIfam" id="TIGR00754">
    <property type="entry name" value="bfr"/>
    <property type="match status" value="1"/>
</dbReference>
<dbReference type="GO" id="GO:0006879">
    <property type="term" value="P:intracellular iron ion homeostasis"/>
    <property type="evidence" value="ECO:0007669"/>
    <property type="project" value="UniProtKB-KW"/>
</dbReference>
<feature type="binding site" evidence="7">
    <location>
        <position position="94"/>
    </location>
    <ligand>
        <name>Fe cation</name>
        <dbReference type="ChEBI" id="CHEBI:24875"/>
        <label>2</label>
    </ligand>
</feature>
<evidence type="ECO:0000313" key="10">
    <source>
        <dbReference type="EMBL" id="MBO1319557.1"/>
    </source>
</evidence>
<dbReference type="EC" id="1.16.3.1" evidence="6"/>
<keyword evidence="3 8" id="KW-0349">Heme</keyword>
<feature type="binding site" evidence="7">
    <location>
        <position position="51"/>
    </location>
    <ligand>
        <name>Fe cation</name>
        <dbReference type="ChEBI" id="CHEBI:24875"/>
        <label>1</label>
    </ligand>
</feature>
<keyword evidence="5 6" id="KW-0408">Iron</keyword>
<feature type="binding site" evidence="7">
    <location>
        <position position="50"/>
    </location>
    <ligand>
        <name>Fe cation</name>
        <dbReference type="ChEBI" id="CHEBI:24875"/>
        <label>3</label>
    </ligand>
</feature>